<dbReference type="Proteomes" id="UP000199163">
    <property type="component" value="Unassembled WGS sequence"/>
</dbReference>
<accession>A0A1G7Z7M4</accession>
<name>A0A1G7Z7M4_9BACI</name>
<reference evidence="1 2" key="1">
    <citation type="submission" date="2016-10" db="EMBL/GenBank/DDBJ databases">
        <authorList>
            <person name="de Groot N.N."/>
        </authorList>
    </citation>
    <scope>NUCLEOTIDE SEQUENCE [LARGE SCALE GENOMIC DNA]</scope>
    <source>
        <strain evidence="1 2">DSM 21632</strain>
    </source>
</reference>
<dbReference type="AlphaFoldDB" id="A0A1G7Z7M4"/>
<keyword evidence="2" id="KW-1185">Reference proteome</keyword>
<protein>
    <submittedName>
        <fullName evidence="1">Uncharacterized protein</fullName>
    </submittedName>
</protein>
<organism evidence="1 2">
    <name type="scientific">Alteribacillus persepolensis</name>
    <dbReference type="NCBI Taxonomy" id="568899"/>
    <lineage>
        <taxon>Bacteria</taxon>
        <taxon>Bacillati</taxon>
        <taxon>Bacillota</taxon>
        <taxon>Bacilli</taxon>
        <taxon>Bacillales</taxon>
        <taxon>Bacillaceae</taxon>
        <taxon>Alteribacillus</taxon>
    </lineage>
</organism>
<dbReference type="EMBL" id="FNDK01000001">
    <property type="protein sequence ID" value="SDH04753.1"/>
    <property type="molecule type" value="Genomic_DNA"/>
</dbReference>
<dbReference type="OrthoDB" id="2967429at2"/>
<gene>
    <name evidence="1" type="ORF">SAMN05192534_101436</name>
</gene>
<dbReference type="RefSeq" id="WP_091270741.1">
    <property type="nucleotide sequence ID" value="NZ_FNDK01000001.1"/>
</dbReference>
<proteinExistence type="predicted"/>
<evidence type="ECO:0000313" key="2">
    <source>
        <dbReference type="Proteomes" id="UP000199163"/>
    </source>
</evidence>
<sequence>MHGVEHDEGGIQMTVKENQETLVHTKAKELCSAMELRGWASTKFVPTPPYGFTLVSMTGCRAWFGKRWGMICDDMDDHLKLVLDVPRGRSSADEISKRLHLPLVNGNEGKSGVEMIDNRDRNTVVIYLYIDELESTEFRNSEIMEFVSDVRRWSCL</sequence>
<evidence type="ECO:0000313" key="1">
    <source>
        <dbReference type="EMBL" id="SDH04753.1"/>
    </source>
</evidence>